<proteinExistence type="predicted"/>
<evidence type="ECO:0000313" key="1">
    <source>
        <dbReference type="EMBL" id="AYV82689.1"/>
    </source>
</evidence>
<name>A0A3G5ABL5_9VIRU</name>
<protein>
    <submittedName>
        <fullName evidence="1">Uncharacterized protein</fullName>
    </submittedName>
</protein>
<reference evidence="1" key="1">
    <citation type="submission" date="2018-10" db="EMBL/GenBank/DDBJ databases">
        <title>Hidden diversity of soil giant viruses.</title>
        <authorList>
            <person name="Schulz F."/>
            <person name="Alteio L."/>
            <person name="Goudeau D."/>
            <person name="Ryan E.M."/>
            <person name="Malmstrom R.R."/>
            <person name="Blanchard J."/>
            <person name="Woyke T."/>
        </authorList>
    </citation>
    <scope>NUCLEOTIDE SEQUENCE</scope>
    <source>
        <strain evidence="1">HYV1</strain>
    </source>
</reference>
<organism evidence="1">
    <name type="scientific">Hyperionvirus sp</name>
    <dbReference type="NCBI Taxonomy" id="2487770"/>
    <lineage>
        <taxon>Viruses</taxon>
        <taxon>Varidnaviria</taxon>
        <taxon>Bamfordvirae</taxon>
        <taxon>Nucleocytoviricota</taxon>
        <taxon>Megaviricetes</taxon>
        <taxon>Imitervirales</taxon>
        <taxon>Mimiviridae</taxon>
        <taxon>Klosneuvirinae</taxon>
    </lineage>
</organism>
<dbReference type="EMBL" id="MK072384">
    <property type="protein sequence ID" value="AYV82689.1"/>
    <property type="molecule type" value="Genomic_DNA"/>
</dbReference>
<accession>A0A3G5ABL5</accession>
<sequence length="61" mass="7383">MRMLVNIKLVQRKYPMILFRPSGSLFYLKGDLDREGYDVLQISIFFFVRYINVFLSEIFKI</sequence>
<gene>
    <name evidence="1" type="ORF">Hyperionvirus2_57</name>
</gene>